<reference evidence="3" key="1">
    <citation type="submission" date="2025-08" db="UniProtKB">
        <authorList>
            <consortium name="Ensembl"/>
        </authorList>
    </citation>
    <scope>IDENTIFICATION</scope>
</reference>
<feature type="signal peptide" evidence="1">
    <location>
        <begin position="1"/>
        <end position="26"/>
    </location>
</feature>
<name>A0A8C8CI31_ONCTS</name>
<dbReference type="InterPro" id="IPR032710">
    <property type="entry name" value="NTF2-like_dom_sf"/>
</dbReference>
<dbReference type="InterPro" id="IPR013543">
    <property type="entry name" value="Ca/CaM-dep_prot_kinase-assoc"/>
</dbReference>
<evidence type="ECO:0000313" key="3">
    <source>
        <dbReference type="Ensembl" id="ENSOTSP00005011030.2"/>
    </source>
</evidence>
<proteinExistence type="predicted"/>
<keyword evidence="4" id="KW-1185">Reference proteome</keyword>
<dbReference type="SUPFAM" id="SSF54427">
    <property type="entry name" value="NTF2-like"/>
    <property type="match status" value="1"/>
</dbReference>
<dbReference type="FunFam" id="3.10.450.50:FF:000001">
    <property type="entry name" value="calcium/calmodulin-dependent protein kinase type II subunit gamma isoform X1"/>
    <property type="match status" value="1"/>
</dbReference>
<protein>
    <recommendedName>
        <fullName evidence="2">Calcium/calmodulin-dependent protein kinase II association-domain domain-containing protein</fullName>
    </recommendedName>
</protein>
<reference evidence="3" key="2">
    <citation type="submission" date="2025-09" db="UniProtKB">
        <authorList>
            <consortium name="Ensembl"/>
        </authorList>
    </citation>
    <scope>IDENTIFICATION</scope>
</reference>
<evidence type="ECO:0000259" key="2">
    <source>
        <dbReference type="Pfam" id="PF08332"/>
    </source>
</evidence>
<feature type="chain" id="PRO_5044307862" description="Calcium/calmodulin-dependent protein kinase II association-domain domain-containing protein" evidence="1">
    <location>
        <begin position="27"/>
        <end position="194"/>
    </location>
</feature>
<accession>A0A8C8CI31</accession>
<dbReference type="Pfam" id="PF08332">
    <property type="entry name" value="CaMKII_AD"/>
    <property type="match status" value="1"/>
</dbReference>
<dbReference type="Proteomes" id="UP000694402">
    <property type="component" value="Unassembled WGS sequence"/>
</dbReference>
<dbReference type="GO" id="GO:0004683">
    <property type="term" value="F:calcium/calmodulin-dependent protein kinase activity"/>
    <property type="evidence" value="ECO:0007669"/>
    <property type="project" value="InterPro"/>
</dbReference>
<dbReference type="GO" id="GO:0005516">
    <property type="term" value="F:calmodulin binding"/>
    <property type="evidence" value="ECO:0007669"/>
    <property type="project" value="InterPro"/>
</dbReference>
<keyword evidence="1" id="KW-0732">Signal</keyword>
<evidence type="ECO:0000256" key="1">
    <source>
        <dbReference type="SAM" id="SignalP"/>
    </source>
</evidence>
<evidence type="ECO:0000313" key="4">
    <source>
        <dbReference type="Proteomes" id="UP000694402"/>
    </source>
</evidence>
<feature type="domain" description="Calcium/calmodulin-dependent protein kinase II association-domain" evidence="2">
    <location>
        <begin position="62"/>
        <end position="189"/>
    </location>
</feature>
<gene>
    <name evidence="3" type="primary">CAMK2A</name>
</gene>
<dbReference type="AlphaFoldDB" id="A0A8C8CI31"/>
<organism evidence="3 4">
    <name type="scientific">Oncorhynchus tshawytscha</name>
    <name type="common">Chinook salmon</name>
    <name type="synonym">Salmo tshawytscha</name>
    <dbReference type="NCBI Taxonomy" id="74940"/>
    <lineage>
        <taxon>Eukaryota</taxon>
        <taxon>Metazoa</taxon>
        <taxon>Chordata</taxon>
        <taxon>Craniata</taxon>
        <taxon>Vertebrata</taxon>
        <taxon>Euteleostomi</taxon>
        <taxon>Actinopterygii</taxon>
        <taxon>Neopterygii</taxon>
        <taxon>Teleostei</taxon>
        <taxon>Protacanthopterygii</taxon>
        <taxon>Salmoniformes</taxon>
        <taxon>Salmonidae</taxon>
        <taxon>Salmoninae</taxon>
        <taxon>Oncorhynchus</taxon>
    </lineage>
</organism>
<dbReference type="GeneTree" id="ENSGT00940000155150"/>
<dbReference type="Ensembl" id="ENSOTST00005012154.2">
    <property type="protein sequence ID" value="ENSOTSP00005011030.2"/>
    <property type="gene ID" value="ENSOTSG00005016006.2"/>
</dbReference>
<dbReference type="Gene3D" id="3.10.450.50">
    <property type="match status" value="1"/>
</dbReference>
<sequence length="194" mass="22320">MPFSLVFWALVPFFILLFLFVSRAGGNKANKKTDGVKVGLQLHRVLFSPWSKPGLEEDFWVRKQEIIKVTEQLIEAISNGDFESYTKMCDPSVTAFEPEALGNLVEGLDFHRFYFENLWSKNSKPVHTTILNPHIHLIGEEAACIAYIRITQYIDTNGMPRTAQSEETRIWHRRDGKWQIVHFHRSGSPSAITK</sequence>